<keyword evidence="1" id="KW-0614">Plasmid</keyword>
<protein>
    <submittedName>
        <fullName evidence="1">Glycoside hydrolase family 76 protein</fullName>
    </submittedName>
</protein>
<gene>
    <name evidence="1" type="ORF">ABOD76_00760</name>
</gene>
<dbReference type="GO" id="GO:0005975">
    <property type="term" value="P:carbohydrate metabolic process"/>
    <property type="evidence" value="ECO:0007669"/>
    <property type="project" value="InterPro"/>
</dbReference>
<dbReference type="KEGG" id="dsc:ABOD76_00760"/>
<geneLocation type="plasmid" evidence="1">
    <name>pDson04</name>
</geneLocation>
<keyword evidence="1" id="KW-0378">Hydrolase</keyword>
<evidence type="ECO:0000313" key="1">
    <source>
        <dbReference type="EMBL" id="XBV83287.1"/>
    </source>
</evidence>
<dbReference type="InterPro" id="IPR008928">
    <property type="entry name" value="6-hairpin_glycosidase_sf"/>
</dbReference>
<dbReference type="EMBL" id="CP158296">
    <property type="protein sequence ID" value="XBV83287.1"/>
    <property type="molecule type" value="Genomic_DNA"/>
</dbReference>
<dbReference type="AlphaFoldDB" id="A0AAU7U476"/>
<dbReference type="InterPro" id="IPR014512">
    <property type="entry name" value="O_gly_hydro"/>
</dbReference>
<dbReference type="PANTHER" id="PTHR47791">
    <property type="entry name" value="MEIOTICALLY UP-REGULATED GENE 191 PROTEIN"/>
    <property type="match status" value="1"/>
</dbReference>
<dbReference type="Pfam" id="PF03663">
    <property type="entry name" value="Glyco_hydro_76"/>
    <property type="match status" value="1"/>
</dbReference>
<dbReference type="PIRSF" id="PIRSF021505">
    <property type="entry name" value="O_gly_hdrol"/>
    <property type="match status" value="1"/>
</dbReference>
<dbReference type="Gene3D" id="1.50.10.20">
    <property type="match status" value="1"/>
</dbReference>
<dbReference type="PANTHER" id="PTHR47791:SF3">
    <property type="entry name" value="MEIOTICALLY UP-REGULATED GENE 191 PROTEIN"/>
    <property type="match status" value="1"/>
</dbReference>
<proteinExistence type="predicted"/>
<name>A0AAU7U476_9DEIO</name>
<organism evidence="1">
    <name type="scientific">Deinococcus sonorensis KR-87</name>
    <dbReference type="NCBI Taxonomy" id="694439"/>
    <lineage>
        <taxon>Bacteria</taxon>
        <taxon>Thermotogati</taxon>
        <taxon>Deinococcota</taxon>
        <taxon>Deinococci</taxon>
        <taxon>Deinococcales</taxon>
        <taxon>Deinococcaceae</taxon>
        <taxon>Deinococcus</taxon>
    </lineage>
</organism>
<dbReference type="InterPro" id="IPR053169">
    <property type="entry name" value="MUG_Protein"/>
</dbReference>
<sequence>MTPATVRANLAFGALMTHFWNEERALFEIRVPFASAQHDLPTDPFHYWWQAHGLDVLVDAFERDGDGRHLAQAARLLEAVVRENGSLTNDYYDDMLWLALACLRAWDAGGDPRFRDAALTLWDDIQGGWNDHCGGGITWRKPQLDYKNTPANAPAIILATRLYARLGREEDLAWARRLYRWQVEHLVDPDTGFVWDGLNRLGDGELDRDWAFTYCQGVQIGAALELHAVTGERSLLDAARRTVAAARARLADPATLALPDEGDGDAGLFKGILARYLAQFARVADDEPTRTWLTRNAALAWQHRDAALGVCSTSWTAAPGTPVELSAALSGVMLFEAAAWLHLDHLPPVGRGA</sequence>
<dbReference type="SUPFAM" id="SSF48208">
    <property type="entry name" value="Six-hairpin glycosidases"/>
    <property type="match status" value="1"/>
</dbReference>
<dbReference type="GO" id="GO:0016787">
    <property type="term" value="F:hydrolase activity"/>
    <property type="evidence" value="ECO:0007669"/>
    <property type="project" value="UniProtKB-KW"/>
</dbReference>
<dbReference type="RefSeq" id="WP_350240681.1">
    <property type="nucleotide sequence ID" value="NZ_CP158296.1"/>
</dbReference>
<reference evidence="1" key="1">
    <citation type="submission" date="2024-06" db="EMBL/GenBank/DDBJ databases">
        <title>Draft Genome Sequence of Deinococcus sonorensis Type Strain KR-87, a Biofilm Producing Representative of the Genus Deinococcus.</title>
        <authorList>
            <person name="Boren L.S."/>
            <person name="Grosso R.A."/>
            <person name="Hugenberg-Cox A.N."/>
            <person name="Hill J.T.E."/>
            <person name="Albert C.M."/>
            <person name="Tuohy J.M."/>
        </authorList>
    </citation>
    <scope>NUCLEOTIDE SEQUENCE</scope>
    <source>
        <strain evidence="1">KR-87</strain>
        <plasmid evidence="1">pDson04</plasmid>
    </source>
</reference>
<dbReference type="InterPro" id="IPR005198">
    <property type="entry name" value="Glyco_hydro_76"/>
</dbReference>
<accession>A0AAU7U476</accession>